<evidence type="ECO:0000313" key="3">
    <source>
        <dbReference type="EMBL" id="GAA3974504.1"/>
    </source>
</evidence>
<protein>
    <recommendedName>
        <fullName evidence="2">Probable Fe(2+)-trafficking protein</fullName>
    </recommendedName>
</protein>
<dbReference type="SUPFAM" id="SSF111148">
    <property type="entry name" value="YggX-like"/>
    <property type="match status" value="1"/>
</dbReference>
<proteinExistence type="inferred from homology"/>
<comment type="caution">
    <text evidence="3">The sequence shown here is derived from an EMBL/GenBank/DDBJ whole genome shotgun (WGS) entry which is preliminary data.</text>
</comment>
<dbReference type="PANTHER" id="PTHR36965:SF1">
    <property type="entry name" value="FE(2+)-TRAFFICKING PROTEIN-RELATED"/>
    <property type="match status" value="1"/>
</dbReference>
<keyword evidence="1 2" id="KW-0408">Iron</keyword>
<organism evidence="3 4">
    <name type="scientific">Allohahella marinimesophila</name>
    <dbReference type="NCBI Taxonomy" id="1054972"/>
    <lineage>
        <taxon>Bacteria</taxon>
        <taxon>Pseudomonadati</taxon>
        <taxon>Pseudomonadota</taxon>
        <taxon>Gammaproteobacteria</taxon>
        <taxon>Oceanospirillales</taxon>
        <taxon>Hahellaceae</taxon>
        <taxon>Allohahella</taxon>
    </lineage>
</organism>
<dbReference type="InterPro" id="IPR036766">
    <property type="entry name" value="Fe_traffick_prot_YggX_sf"/>
</dbReference>
<dbReference type="Gene3D" id="1.10.3880.10">
    <property type="entry name" value="Fe(II) trafficking protein YggX"/>
    <property type="match status" value="1"/>
</dbReference>
<reference evidence="4" key="1">
    <citation type="journal article" date="2019" name="Int. J. Syst. Evol. Microbiol.">
        <title>The Global Catalogue of Microorganisms (GCM) 10K type strain sequencing project: providing services to taxonomists for standard genome sequencing and annotation.</title>
        <authorList>
            <consortium name="The Broad Institute Genomics Platform"/>
            <consortium name="The Broad Institute Genome Sequencing Center for Infectious Disease"/>
            <person name="Wu L."/>
            <person name="Ma J."/>
        </authorList>
    </citation>
    <scope>NUCLEOTIDE SEQUENCE [LARGE SCALE GENOMIC DNA]</scope>
    <source>
        <strain evidence="4">JCM 17555</strain>
    </source>
</reference>
<name>A0ABP7Q0H7_9GAMM</name>
<dbReference type="RefSeq" id="WP_344808703.1">
    <property type="nucleotide sequence ID" value="NZ_BAABBO010000018.1"/>
</dbReference>
<evidence type="ECO:0000256" key="1">
    <source>
        <dbReference type="ARBA" id="ARBA00023004"/>
    </source>
</evidence>
<comment type="function">
    <text evidence="2">Could be a mediator in iron transactions between iron acquisition and iron-requiring processes, such as synthesis and/or repair of Fe-S clusters in biosynthetic enzymes.</text>
</comment>
<comment type="similarity">
    <text evidence="2">Belongs to the Fe(2+)-trafficking protein family.</text>
</comment>
<dbReference type="Pfam" id="PF04362">
    <property type="entry name" value="Iron_traffic"/>
    <property type="match status" value="1"/>
</dbReference>
<sequence>MTRTVFCRKYQKELPGLDQPPMPGKIGQDLYEHVSLKAWLEWLQHQTLLINEKHLNLMDPENRKYLQEQMHKFFSNEGVDTAEGYVPPVEP</sequence>
<keyword evidence="4" id="KW-1185">Reference proteome</keyword>
<dbReference type="PIRSF" id="PIRSF029827">
    <property type="entry name" value="Fe_traffic_YggX"/>
    <property type="match status" value="1"/>
</dbReference>
<dbReference type="Proteomes" id="UP001501337">
    <property type="component" value="Unassembled WGS sequence"/>
</dbReference>
<dbReference type="PANTHER" id="PTHR36965">
    <property type="entry name" value="FE(2+)-TRAFFICKING PROTEIN-RELATED"/>
    <property type="match status" value="1"/>
</dbReference>
<dbReference type="NCBIfam" id="NF003817">
    <property type="entry name" value="PRK05408.1"/>
    <property type="match status" value="1"/>
</dbReference>
<dbReference type="HAMAP" id="MF_00686">
    <property type="entry name" value="Fe_traffic_YggX"/>
    <property type="match status" value="1"/>
</dbReference>
<dbReference type="EMBL" id="BAABBO010000018">
    <property type="protein sequence ID" value="GAA3974504.1"/>
    <property type="molecule type" value="Genomic_DNA"/>
</dbReference>
<accession>A0ABP7Q0H7</accession>
<dbReference type="InterPro" id="IPR007457">
    <property type="entry name" value="Fe_traffick_prot_YggX"/>
</dbReference>
<gene>
    <name evidence="3" type="ORF">GCM10022278_34430</name>
</gene>
<evidence type="ECO:0000313" key="4">
    <source>
        <dbReference type="Proteomes" id="UP001501337"/>
    </source>
</evidence>
<evidence type="ECO:0000256" key="2">
    <source>
        <dbReference type="HAMAP-Rule" id="MF_00686"/>
    </source>
</evidence>